<reference evidence="6 7" key="1">
    <citation type="submission" date="2023-07" db="EMBL/GenBank/DDBJ databases">
        <title>Genomic Encyclopedia of Type Strains, Phase IV (KMG-IV): sequencing the most valuable type-strain genomes for metagenomic binning, comparative biology and taxonomic classification.</title>
        <authorList>
            <person name="Goeker M."/>
        </authorList>
    </citation>
    <scope>NUCLEOTIDE SEQUENCE [LARGE SCALE GENOMIC DNA]</scope>
    <source>
        <strain evidence="6 7">DSM 12751</strain>
    </source>
</reference>
<dbReference type="PANTHER" id="PTHR30290">
    <property type="entry name" value="PERIPLASMIC BINDING COMPONENT OF ABC TRANSPORTER"/>
    <property type="match status" value="1"/>
</dbReference>
<accession>A0ABT9VY62</accession>
<feature type="chain" id="PRO_5045919636" evidence="4">
    <location>
        <begin position="22"/>
        <end position="570"/>
    </location>
</feature>
<evidence type="ECO:0000313" key="7">
    <source>
        <dbReference type="Proteomes" id="UP001235840"/>
    </source>
</evidence>
<dbReference type="Pfam" id="PF00496">
    <property type="entry name" value="SBP_bac_5"/>
    <property type="match status" value="1"/>
</dbReference>
<organism evidence="6 7">
    <name type="scientific">Caldalkalibacillus horti</name>
    <dbReference type="NCBI Taxonomy" id="77523"/>
    <lineage>
        <taxon>Bacteria</taxon>
        <taxon>Bacillati</taxon>
        <taxon>Bacillota</taxon>
        <taxon>Bacilli</taxon>
        <taxon>Bacillales</taxon>
        <taxon>Bacillaceae</taxon>
        <taxon>Caldalkalibacillus</taxon>
    </lineage>
</organism>
<comment type="similarity">
    <text evidence="1">Belongs to the bacterial solute-binding protein 5 family.</text>
</comment>
<evidence type="ECO:0000256" key="4">
    <source>
        <dbReference type="SAM" id="SignalP"/>
    </source>
</evidence>
<keyword evidence="2" id="KW-0813">Transport</keyword>
<proteinExistence type="inferred from homology"/>
<evidence type="ECO:0000256" key="1">
    <source>
        <dbReference type="ARBA" id="ARBA00005695"/>
    </source>
</evidence>
<dbReference type="Proteomes" id="UP001235840">
    <property type="component" value="Unassembled WGS sequence"/>
</dbReference>
<evidence type="ECO:0000313" key="6">
    <source>
        <dbReference type="EMBL" id="MDQ0165936.1"/>
    </source>
</evidence>
<dbReference type="InterPro" id="IPR000914">
    <property type="entry name" value="SBP_5_dom"/>
</dbReference>
<evidence type="ECO:0000259" key="5">
    <source>
        <dbReference type="Pfam" id="PF00496"/>
    </source>
</evidence>
<evidence type="ECO:0000256" key="3">
    <source>
        <dbReference type="ARBA" id="ARBA00022729"/>
    </source>
</evidence>
<dbReference type="PANTHER" id="PTHR30290:SF9">
    <property type="entry name" value="OLIGOPEPTIDE-BINDING PROTEIN APPA"/>
    <property type="match status" value="1"/>
</dbReference>
<name>A0ABT9VY62_9BACI</name>
<gene>
    <name evidence="6" type="ORF">J2S11_001837</name>
</gene>
<dbReference type="EMBL" id="JAUSTY010000006">
    <property type="protein sequence ID" value="MDQ0165936.1"/>
    <property type="molecule type" value="Genomic_DNA"/>
</dbReference>
<evidence type="ECO:0000256" key="2">
    <source>
        <dbReference type="ARBA" id="ARBA00022448"/>
    </source>
</evidence>
<protein>
    <submittedName>
        <fullName evidence="6">Peptide/nickel transport system substrate-binding protein</fullName>
    </submittedName>
</protein>
<dbReference type="InterPro" id="IPR039424">
    <property type="entry name" value="SBP_5"/>
</dbReference>
<dbReference type="PROSITE" id="PS51257">
    <property type="entry name" value="PROKAR_LIPOPROTEIN"/>
    <property type="match status" value="1"/>
</dbReference>
<feature type="domain" description="Solute-binding protein family 5" evidence="5">
    <location>
        <begin position="267"/>
        <end position="559"/>
    </location>
</feature>
<comment type="caution">
    <text evidence="6">The sequence shown here is derived from an EMBL/GenBank/DDBJ whole genome shotgun (WGS) entry which is preliminary data.</text>
</comment>
<dbReference type="SUPFAM" id="SSF53850">
    <property type="entry name" value="Periplasmic binding protein-like II"/>
    <property type="match status" value="2"/>
</dbReference>
<feature type="signal peptide" evidence="4">
    <location>
        <begin position="1"/>
        <end position="21"/>
    </location>
</feature>
<keyword evidence="3 4" id="KW-0732">Signal</keyword>
<keyword evidence="7" id="KW-1185">Reference proteome</keyword>
<dbReference type="RefSeq" id="WP_307393686.1">
    <property type="nucleotide sequence ID" value="NZ_BAAADK010000032.1"/>
</dbReference>
<sequence length="570" mass="64920">MRDFRFFKTGLILILMLVLLAACSSGNDSSSEDPAENSDIVDEERVIRPIEILTRPQASSPDEFETANLIKAAMEELGLTVNLNVSPWEKLSDVVWYERDKWDIAGWQMAARPERLDPDEFIYNLFHSQNVEDGYNFIGYVNQDYDSLAVEQRVTVDRDERQQLVHRAQEILAEDVAYFFTVNPMLSYVFNSSVFEESSLVEMAGLGIKNYWTYINIEPTGTQRDMILNSNDTVQAINPLYISGSVDSWVTELIWDRLMRVDEQGLPTPSAAESVEWVTDTEIKVTLREGMQWHDGQPVTAEDVKFSFEVPLSGEVPMYKPFVDMIYDIEIEDERTLTFFIDYPWAAFETASLAKINLVPKHIWEPIIEDLKDKPENAESHQEANPIGSGPFKYADWKFGEEVVLEAVKDHYDAPKIDRWIVRIIPNMEASLGMLQTGEINFLAAYTGDSQVLEQRVNDSADLTMISSVDLGFRFFAPNHRRAPLDDKAFRRAVASVINRDIQVAAVWKGFAVPSDSVVSPSLEFWKNPNLNYPSGGVEEAKQILQEAGYEWDKNGKLLYPQGQKEQLGN</sequence>
<dbReference type="Gene3D" id="3.10.105.10">
    <property type="entry name" value="Dipeptide-binding Protein, Domain 3"/>
    <property type="match status" value="2"/>
</dbReference>
<dbReference type="Gene3D" id="3.40.190.10">
    <property type="entry name" value="Periplasmic binding protein-like II"/>
    <property type="match status" value="1"/>
</dbReference>
<dbReference type="CDD" id="cd00995">
    <property type="entry name" value="PBP2_NikA_DppA_OppA_like"/>
    <property type="match status" value="1"/>
</dbReference>